<comment type="caution">
    <text evidence="3">The sequence shown here is derived from an EMBL/GenBank/DDBJ whole genome shotgun (WGS) entry which is preliminary data.</text>
</comment>
<dbReference type="Proteomes" id="UP001155483">
    <property type="component" value="Unassembled WGS sequence"/>
</dbReference>
<reference evidence="3" key="2">
    <citation type="submission" date="2023-04" db="EMBL/GenBank/DDBJ databases">
        <title>Paracnuella aquatica gen. nov., sp. nov., a member of the family Chitinophagaceae isolated from a hot spring.</title>
        <authorList>
            <person name="Wang C."/>
        </authorList>
    </citation>
    <scope>NUCLEOTIDE SEQUENCE</scope>
    <source>
        <strain evidence="3">LB-8</strain>
    </source>
</reference>
<accession>A0A9X2XPM7</accession>
<evidence type="ECO:0000313" key="3">
    <source>
        <dbReference type="EMBL" id="MCU7551309.1"/>
    </source>
</evidence>
<feature type="domain" description="Glycosyl transferase family 1" evidence="1">
    <location>
        <begin position="193"/>
        <end position="368"/>
    </location>
</feature>
<protein>
    <submittedName>
        <fullName evidence="3">Glycosyltransferase</fullName>
        <ecNumber evidence="3">2.4.-.-</ecNumber>
    </submittedName>
</protein>
<dbReference type="Pfam" id="PF13439">
    <property type="entry name" value="Glyco_transf_4"/>
    <property type="match status" value="1"/>
</dbReference>
<reference evidence="3" key="1">
    <citation type="submission" date="2022-09" db="EMBL/GenBank/DDBJ databases">
        <authorList>
            <person name="Yuan C."/>
            <person name="Ke Z."/>
        </authorList>
    </citation>
    <scope>NUCLEOTIDE SEQUENCE</scope>
    <source>
        <strain evidence="3">LB-8</strain>
    </source>
</reference>
<dbReference type="Pfam" id="PF00534">
    <property type="entry name" value="Glycos_transf_1"/>
    <property type="match status" value="1"/>
</dbReference>
<feature type="domain" description="Glycosyltransferase subfamily 4-like N-terminal" evidence="2">
    <location>
        <begin position="14"/>
        <end position="184"/>
    </location>
</feature>
<proteinExistence type="predicted"/>
<dbReference type="InterPro" id="IPR028098">
    <property type="entry name" value="Glyco_trans_4-like_N"/>
</dbReference>
<keyword evidence="4" id="KW-1185">Reference proteome</keyword>
<name>A0A9X2XPM7_9BACT</name>
<dbReference type="InterPro" id="IPR001296">
    <property type="entry name" value="Glyco_trans_1"/>
</dbReference>
<dbReference type="PANTHER" id="PTHR45947:SF3">
    <property type="entry name" value="SULFOQUINOVOSYL TRANSFERASE SQD2"/>
    <property type="match status" value="1"/>
</dbReference>
<dbReference type="EC" id="2.4.-.-" evidence="3"/>
<dbReference type="RefSeq" id="WP_279298748.1">
    <property type="nucleotide sequence ID" value="NZ_JAOTIF010000019.1"/>
</dbReference>
<dbReference type="PANTHER" id="PTHR45947">
    <property type="entry name" value="SULFOQUINOVOSYL TRANSFERASE SQD2"/>
    <property type="match status" value="1"/>
</dbReference>
<dbReference type="InterPro" id="IPR050194">
    <property type="entry name" value="Glycosyltransferase_grp1"/>
</dbReference>
<dbReference type="EMBL" id="JAOTIF010000019">
    <property type="protein sequence ID" value="MCU7551309.1"/>
    <property type="molecule type" value="Genomic_DNA"/>
</dbReference>
<evidence type="ECO:0000259" key="2">
    <source>
        <dbReference type="Pfam" id="PF13439"/>
    </source>
</evidence>
<dbReference type="AlphaFoldDB" id="A0A9X2XPM7"/>
<dbReference type="GO" id="GO:0016758">
    <property type="term" value="F:hexosyltransferase activity"/>
    <property type="evidence" value="ECO:0007669"/>
    <property type="project" value="TreeGrafter"/>
</dbReference>
<dbReference type="SUPFAM" id="SSF53756">
    <property type="entry name" value="UDP-Glycosyltransferase/glycogen phosphorylase"/>
    <property type="match status" value="1"/>
</dbReference>
<organism evidence="3 4">
    <name type="scientific">Paraflavisolibacter caeni</name>
    <dbReference type="NCBI Taxonomy" id="2982496"/>
    <lineage>
        <taxon>Bacteria</taxon>
        <taxon>Pseudomonadati</taxon>
        <taxon>Bacteroidota</taxon>
        <taxon>Chitinophagia</taxon>
        <taxon>Chitinophagales</taxon>
        <taxon>Chitinophagaceae</taxon>
        <taxon>Paraflavisolibacter</taxon>
    </lineage>
</organism>
<sequence>MPRVLRIMNRLAVGGPVLNATYLTRYLAPDFETLLVVGERESHEKSADHLVEQLGIDYTVIPQMGRSISPADDFKAYHTLKKLIKDFQPDIVHTHAAKPGALGRLAAAAMKVPVVVHTFHGHVFHSYFNSFKTNFYIQTERYLARKSDAIVTISDQQKRELVYDFKIAPEDKFHVIRLGLDLDRFQEKQEVKRRKFRQEYGLEKDDIAIGIIGRLVPIKNHGVFLRALAHVLANRSKKVKAFIIGDGETRDELEAQARSLGISFTTQSDFYHPHPLVFTSWRTDVDVINAGLDIMALTSLNEGTPVSLIEAQAADKPVVSTRVGGIQDIVIEGETALLADIDDEASFHQHLLALVNDDALRHRLGHNSSQYVLERFGYRRLMNEMSALYYQLLHQKRNPDVLLQKEVA</sequence>
<keyword evidence="3" id="KW-0808">Transferase</keyword>
<keyword evidence="3" id="KW-0328">Glycosyltransferase</keyword>
<gene>
    <name evidence="3" type="ORF">OCK74_19460</name>
</gene>
<dbReference type="Gene3D" id="3.40.50.2000">
    <property type="entry name" value="Glycogen Phosphorylase B"/>
    <property type="match status" value="2"/>
</dbReference>
<evidence type="ECO:0000313" key="4">
    <source>
        <dbReference type="Proteomes" id="UP001155483"/>
    </source>
</evidence>
<evidence type="ECO:0000259" key="1">
    <source>
        <dbReference type="Pfam" id="PF00534"/>
    </source>
</evidence>